<feature type="transmembrane region" description="Helical" evidence="11">
    <location>
        <begin position="274"/>
        <end position="293"/>
    </location>
</feature>
<dbReference type="SUPFAM" id="SSF81340">
    <property type="entry name" value="Clc chloride channel"/>
    <property type="match status" value="1"/>
</dbReference>
<dbReference type="EMBL" id="JBEZFP010000040">
    <property type="protein sequence ID" value="MEU8135309.1"/>
    <property type="molecule type" value="Genomic_DNA"/>
</dbReference>
<keyword evidence="5" id="KW-0406">Ion transport</keyword>
<comment type="caution">
    <text evidence="12">The sequence shown here is derived from an EMBL/GenBank/DDBJ whole genome shotgun (WGS) entry which is preliminary data.</text>
</comment>
<feature type="transmembrane region" description="Helical" evidence="11">
    <location>
        <begin position="195"/>
        <end position="217"/>
    </location>
</feature>
<dbReference type="InterPro" id="IPR001807">
    <property type="entry name" value="ClC"/>
</dbReference>
<feature type="transmembrane region" description="Helical" evidence="11">
    <location>
        <begin position="20"/>
        <end position="45"/>
    </location>
</feature>
<dbReference type="PANTHER" id="PTHR43427:SF6">
    <property type="entry name" value="CHLORIDE CHANNEL PROTEIN CLC-E"/>
    <property type="match status" value="1"/>
</dbReference>
<dbReference type="InterPro" id="IPR014743">
    <property type="entry name" value="Cl-channel_core"/>
</dbReference>
<dbReference type="Proteomes" id="UP001551482">
    <property type="component" value="Unassembled WGS sequence"/>
</dbReference>
<proteinExistence type="predicted"/>
<keyword evidence="9" id="KW-0407">Ion channel</keyword>
<feature type="transmembrane region" description="Helical" evidence="11">
    <location>
        <begin position="159"/>
        <end position="183"/>
    </location>
</feature>
<dbReference type="RefSeq" id="WP_358354955.1">
    <property type="nucleotide sequence ID" value="NZ_JBEZFP010000040.1"/>
</dbReference>
<evidence type="ECO:0000256" key="5">
    <source>
        <dbReference type="ARBA" id="ARBA00023065"/>
    </source>
</evidence>
<keyword evidence="8" id="KW-0868">Chloride</keyword>
<sequence length="481" mass="48347">MSEPQQTMPLQRLLTDPAVLRLLLIAALVGIPVSLVAFGFVSLVHELQHWIWESAPDALGYSRAPWWWGLPTLALAGLLAAPVITRLPGAGGHVPVHGLGGAPTPPREAPGVALAALACLPLGVMLGPEAPLMALGSAVALLALPAARRARHPQAATVLGTAGSTAGIATIFGSPLIPAVMILESVALAGSARVVLLLPCLLASGVGALVFTGFGHWTGLEIGALSLPTKPSVGLPDAGDFLWGIPMAVLVGLLVAAGLAIGRRSERWTRLSGPRIFACAIAVGVCITLYALTTDRSPEEAALSGQATVGLLAADPGGWAVLALVALVAAKTLGWGIALGSLRGGPIFPAIMIGAAVGIACGALPGFGMGPALAAGICASGVAATRLPVTGIVLAAALLGGEAVDLMPILVISSVTALLTVVALERLTAGTADSPQASPQAPPQDDPPQASPQDDPPQASPRNPPQNRQQDPPQSSPKDLS</sequence>
<dbReference type="Pfam" id="PF00654">
    <property type="entry name" value="Voltage_CLC"/>
    <property type="match status" value="1"/>
</dbReference>
<evidence type="ECO:0000256" key="2">
    <source>
        <dbReference type="ARBA" id="ARBA00022448"/>
    </source>
</evidence>
<keyword evidence="7" id="KW-0869">Chloride channel</keyword>
<protein>
    <submittedName>
        <fullName evidence="12">Chloride channel protein</fullName>
    </submittedName>
</protein>
<dbReference type="Gene3D" id="1.10.3080.10">
    <property type="entry name" value="Clc chloride channel"/>
    <property type="match status" value="1"/>
</dbReference>
<dbReference type="PANTHER" id="PTHR43427">
    <property type="entry name" value="CHLORIDE CHANNEL PROTEIN CLC-E"/>
    <property type="match status" value="1"/>
</dbReference>
<dbReference type="PRINTS" id="PR00762">
    <property type="entry name" value="CLCHANNEL"/>
</dbReference>
<dbReference type="CDD" id="cd00400">
    <property type="entry name" value="Voltage_gated_ClC"/>
    <property type="match status" value="1"/>
</dbReference>
<evidence type="ECO:0000256" key="8">
    <source>
        <dbReference type="ARBA" id="ARBA00023214"/>
    </source>
</evidence>
<evidence type="ECO:0000256" key="7">
    <source>
        <dbReference type="ARBA" id="ARBA00023173"/>
    </source>
</evidence>
<feature type="region of interest" description="Disordered" evidence="10">
    <location>
        <begin position="431"/>
        <end position="481"/>
    </location>
</feature>
<dbReference type="InterPro" id="IPR050368">
    <property type="entry name" value="ClC-type_chloride_channel"/>
</dbReference>
<comment type="subcellular location">
    <subcellularLocation>
        <location evidence="1">Membrane</location>
        <topology evidence="1">Multi-pass membrane protein</topology>
    </subcellularLocation>
</comment>
<evidence type="ECO:0000313" key="12">
    <source>
        <dbReference type="EMBL" id="MEU8135309.1"/>
    </source>
</evidence>
<feature type="transmembrane region" description="Helical" evidence="11">
    <location>
        <begin position="241"/>
        <end position="262"/>
    </location>
</feature>
<evidence type="ECO:0000256" key="4">
    <source>
        <dbReference type="ARBA" id="ARBA00022989"/>
    </source>
</evidence>
<feature type="compositionally biased region" description="Pro residues" evidence="10">
    <location>
        <begin position="440"/>
        <end position="464"/>
    </location>
</feature>
<gene>
    <name evidence="12" type="ORF">AB0C36_17525</name>
</gene>
<evidence type="ECO:0000256" key="11">
    <source>
        <dbReference type="SAM" id="Phobius"/>
    </source>
</evidence>
<evidence type="ECO:0000256" key="10">
    <source>
        <dbReference type="SAM" id="MobiDB-lite"/>
    </source>
</evidence>
<keyword evidence="2" id="KW-0813">Transport</keyword>
<name>A0ABV3DJE5_9ACTN</name>
<keyword evidence="6 11" id="KW-0472">Membrane</keyword>
<feature type="transmembrane region" description="Helical" evidence="11">
    <location>
        <begin position="65"/>
        <end position="84"/>
    </location>
</feature>
<evidence type="ECO:0000256" key="1">
    <source>
        <dbReference type="ARBA" id="ARBA00004141"/>
    </source>
</evidence>
<evidence type="ECO:0000256" key="9">
    <source>
        <dbReference type="ARBA" id="ARBA00023303"/>
    </source>
</evidence>
<keyword evidence="4 11" id="KW-1133">Transmembrane helix</keyword>
<feature type="transmembrane region" description="Helical" evidence="11">
    <location>
        <begin position="406"/>
        <end position="424"/>
    </location>
</feature>
<keyword evidence="13" id="KW-1185">Reference proteome</keyword>
<keyword evidence="3 11" id="KW-0812">Transmembrane</keyword>
<feature type="transmembrane region" description="Helical" evidence="11">
    <location>
        <begin position="347"/>
        <end position="367"/>
    </location>
</feature>
<evidence type="ECO:0000313" key="13">
    <source>
        <dbReference type="Proteomes" id="UP001551482"/>
    </source>
</evidence>
<reference evidence="12 13" key="1">
    <citation type="submission" date="2024-06" db="EMBL/GenBank/DDBJ databases">
        <title>The Natural Products Discovery Center: Release of the First 8490 Sequenced Strains for Exploring Actinobacteria Biosynthetic Diversity.</title>
        <authorList>
            <person name="Kalkreuter E."/>
            <person name="Kautsar S.A."/>
            <person name="Yang D."/>
            <person name="Bader C.D."/>
            <person name="Teijaro C.N."/>
            <person name="Fluegel L."/>
            <person name="Davis C.M."/>
            <person name="Simpson J.R."/>
            <person name="Lauterbach L."/>
            <person name="Steele A.D."/>
            <person name="Gui C."/>
            <person name="Meng S."/>
            <person name="Li G."/>
            <person name="Viehrig K."/>
            <person name="Ye F."/>
            <person name="Su P."/>
            <person name="Kiefer A.F."/>
            <person name="Nichols A."/>
            <person name="Cepeda A.J."/>
            <person name="Yan W."/>
            <person name="Fan B."/>
            <person name="Jiang Y."/>
            <person name="Adhikari A."/>
            <person name="Zheng C.-J."/>
            <person name="Schuster L."/>
            <person name="Cowan T.M."/>
            <person name="Smanski M.J."/>
            <person name="Chevrette M.G."/>
            <person name="De Carvalho L.P.S."/>
            <person name="Shen B."/>
        </authorList>
    </citation>
    <scope>NUCLEOTIDE SEQUENCE [LARGE SCALE GENOMIC DNA]</scope>
    <source>
        <strain evidence="12 13">NPDC048946</strain>
    </source>
</reference>
<organism evidence="12 13">
    <name type="scientific">Streptodolium elevatio</name>
    <dbReference type="NCBI Taxonomy" id="3157996"/>
    <lineage>
        <taxon>Bacteria</taxon>
        <taxon>Bacillati</taxon>
        <taxon>Actinomycetota</taxon>
        <taxon>Actinomycetes</taxon>
        <taxon>Kitasatosporales</taxon>
        <taxon>Streptomycetaceae</taxon>
        <taxon>Streptodolium</taxon>
    </lineage>
</organism>
<evidence type="ECO:0000256" key="6">
    <source>
        <dbReference type="ARBA" id="ARBA00023136"/>
    </source>
</evidence>
<accession>A0ABV3DJE5</accession>
<feature type="compositionally biased region" description="Low complexity" evidence="10">
    <location>
        <begin position="465"/>
        <end position="481"/>
    </location>
</feature>
<feature type="transmembrane region" description="Helical" evidence="11">
    <location>
        <begin position="319"/>
        <end position="340"/>
    </location>
</feature>
<evidence type="ECO:0000256" key="3">
    <source>
        <dbReference type="ARBA" id="ARBA00022692"/>
    </source>
</evidence>
<feature type="transmembrane region" description="Helical" evidence="11">
    <location>
        <begin position="373"/>
        <end position="399"/>
    </location>
</feature>